<dbReference type="GO" id="GO:0006031">
    <property type="term" value="P:chitin biosynthetic process"/>
    <property type="evidence" value="ECO:0007669"/>
    <property type="project" value="TreeGrafter"/>
</dbReference>
<feature type="transmembrane region" description="Helical" evidence="5">
    <location>
        <begin position="365"/>
        <end position="381"/>
    </location>
</feature>
<protein>
    <recommendedName>
        <fullName evidence="6">Chitin synthase chs-1/2 N-terminal putative transporter domain-containing protein</fullName>
    </recommendedName>
</protein>
<feature type="transmembrane region" description="Helical" evidence="5">
    <location>
        <begin position="280"/>
        <end position="302"/>
    </location>
</feature>
<feature type="transmembrane region" description="Helical" evidence="5">
    <location>
        <begin position="515"/>
        <end position="534"/>
    </location>
</feature>
<dbReference type="InterPro" id="IPR004835">
    <property type="entry name" value="Chitin_synth"/>
</dbReference>
<sequence length="1685" mass="191979">MAATTPGFKKLADDSEDSDTEYTPLYDDGDEIDQRTAQETKGWNLFREIPVKKESGSMATKNWIETSVKILKVLAYILVFCAVLGSAVIAKGTLLFITSQLKKDRQITHCNRRLALDQQFITVHSLEERITWLWAALIVFGVPELGVFLRSVRICFFKTAKKPTKTQFIIAFITETLQAIGIAALVLIILPELDAVKGAMLMNAMCAIPALLNIFTRDRMDSKFSIKLILDFITVHSLEERITWLWAALIVFGVPELGVFLRSVRICFFKTAKKPTKTQFIIAFITETLQAIGIAALVLIILPELDAVKGAMLMNAMCAIPALLNIFTRDRMDSKFSIKLILDVLAISAQATAFVVWPLMERTPVLWTIPVACVLVSLGFWENFVDTYNKSYVFTVLQELRDNLKRTRYYTQRVLSVWKIIVFMACILISLHMQNDNPFTFFTHASKAFGERQYVVNEVLIVVRDDETIGYDVTGGIFELDAIWTSALWVALIQVGAAYFCFGSAKFACKILIQNFSFTLALTLVGPVAINLLIAFCGMRNADPCAFHRTIPDNLFYEIPPVYFLREYVGHEMAWVWLLWLISQAWIVFHTWQPRCERLSATDKLFAKPWYIGPLIDQSLLLNRTKDLDNDCQVEDLKGLGDDSSVGSDLAIVKDIKPSDSITRIQVCATMWHETNEEMIEFLKSIFRLDEDQSARRVAQKYLGIVDPDYYELECHIFMDDAFEISDHSAEDSQVNRFVKCLVDAVDEAASEVHLTNVRLRPPKKYPTPYGGKLIWTMPGKNKLICHLKDKSKIRHRKRWSQVMYMYYFLGHRLMDLPISVDRKEVIAENTYLLALDGDIDFKPSAVTLLVDLMKKDKNLGAACGRIHPVGSGFMAWYQMFEYAIGHWLQKATEHMIGCVLCSPGCFSLFRGKALMDDNVMKKYTLTSNEARHYVMYMYYFLGHRLMDLPISVDRKEVIAENTYLLALDGDIDFKPSAVTLLVDLMKKDKNLGAACGRIHPVGSGFMAWYQKFEYAIGHWLQKATEHMIGCVLCSPGCFSLFRGKALMDDNVMKKYTLTSNEARHYVQYDQAYAHNSILCMLMMGTILGPGTIFLMMIGAINAITGMSNMHALLFNLVPVLTFLVVCMTCKSETQLMLANLITCFYAMVMMFVIVSIVLQISQDGWLAPSSMFTAATFGIFFVTAALHPQEIICLLYISIYYITIPSMYMLLIIYSLCNLNNVSWGTREVAQKKTAKEMEMDKKAAEEAKKKMDNQSIMKWFGKSDETSGSLEFSVAGLFRCMCCTNPKDHKDDLHLLQIANSIEKIEKRLSALGAAESEPAQAQTRRRSSLGLRRDSLATMPEYADSELSGDIPREERDDLINPYWVEDPNLQKGEVDFLTTAEIEFWKDLIDVYLRPIDENKEEQERIKTDLKNLRDTMVFAFAMLNSLFVLVIFLLQFNQDQLHIKVAVLVEQEFLMLEPIGSLFLVFFGFVMLIQFVAMLFHRSYTITHLLSTTDLHWYFSRRPDQMSDENLLERKVVEIARELQKLNTDDLDRRAVETNDVSRRKTLHNLEKARDTKHSVMNLDANFKRRLTILQSGDPNVISRLSSLGGDEVTRRATIRALKTRRDSLLAEKRRSQLQAAGDATGYMYNLSGTAVNDMSGRASTASAYINKGYEPAFDSDDDEPPRPRRSTVRFRENYT</sequence>
<keyword evidence="8" id="KW-1185">Reference proteome</keyword>
<evidence type="ECO:0000256" key="2">
    <source>
        <dbReference type="ARBA" id="ARBA00022692"/>
    </source>
</evidence>
<keyword evidence="2 5" id="KW-0812">Transmembrane</keyword>
<dbReference type="Proteomes" id="UP000791440">
    <property type="component" value="Unassembled WGS sequence"/>
</dbReference>
<comment type="subcellular location">
    <subcellularLocation>
        <location evidence="1">Membrane</location>
        <topology evidence="1">Multi-pass membrane protein</topology>
    </subcellularLocation>
</comment>
<feature type="transmembrane region" description="Helical" evidence="5">
    <location>
        <begin position="1137"/>
        <end position="1161"/>
    </location>
</feature>
<keyword evidence="5" id="KW-1133">Transmembrane helix</keyword>
<feature type="region of interest" description="Disordered" evidence="4">
    <location>
        <begin position="1659"/>
        <end position="1685"/>
    </location>
</feature>
<comment type="caution">
    <text evidence="7">The sequence shown here is derived from an EMBL/GenBank/DDBJ whole genome shotgun (WGS) entry which is preliminary data.</text>
</comment>
<gene>
    <name evidence="7" type="ORF">O3G_MSEX007672</name>
</gene>
<feature type="transmembrane region" description="Helical" evidence="5">
    <location>
        <begin position="168"/>
        <end position="190"/>
    </location>
</feature>
<evidence type="ECO:0000313" key="8">
    <source>
        <dbReference type="Proteomes" id="UP000791440"/>
    </source>
</evidence>
<name>A0A922CNM0_MANSE</name>
<feature type="transmembrane region" description="Helical" evidence="5">
    <location>
        <begin position="574"/>
        <end position="592"/>
    </location>
</feature>
<feature type="transmembrane region" description="Helical" evidence="5">
    <location>
        <begin position="1194"/>
        <end position="1217"/>
    </location>
</feature>
<dbReference type="PANTHER" id="PTHR22914">
    <property type="entry name" value="CHITIN SYNTHASE"/>
    <property type="match status" value="1"/>
</dbReference>
<feature type="transmembrane region" description="Helical" evidence="5">
    <location>
        <begin position="244"/>
        <end position="268"/>
    </location>
</feature>
<organism evidence="7 8">
    <name type="scientific">Manduca sexta</name>
    <name type="common">Tobacco hawkmoth</name>
    <name type="synonym">Tobacco hornworm</name>
    <dbReference type="NCBI Taxonomy" id="7130"/>
    <lineage>
        <taxon>Eukaryota</taxon>
        <taxon>Metazoa</taxon>
        <taxon>Ecdysozoa</taxon>
        <taxon>Arthropoda</taxon>
        <taxon>Hexapoda</taxon>
        <taxon>Insecta</taxon>
        <taxon>Pterygota</taxon>
        <taxon>Neoptera</taxon>
        <taxon>Endopterygota</taxon>
        <taxon>Lepidoptera</taxon>
        <taxon>Glossata</taxon>
        <taxon>Ditrysia</taxon>
        <taxon>Bombycoidea</taxon>
        <taxon>Sphingidae</taxon>
        <taxon>Sphinginae</taxon>
        <taxon>Sphingini</taxon>
        <taxon>Manduca</taxon>
    </lineage>
</organism>
<feature type="transmembrane region" description="Helical" evidence="5">
    <location>
        <begin position="482"/>
        <end position="503"/>
    </location>
</feature>
<dbReference type="InterPro" id="IPR055120">
    <property type="entry name" value="Chs-1/2_IV_N"/>
</dbReference>
<feature type="transmembrane region" description="Helical" evidence="5">
    <location>
        <begin position="308"/>
        <end position="328"/>
    </location>
</feature>
<evidence type="ECO:0000256" key="4">
    <source>
        <dbReference type="SAM" id="MobiDB-lite"/>
    </source>
</evidence>
<feature type="transmembrane region" description="Helical" evidence="5">
    <location>
        <begin position="73"/>
        <end position="97"/>
    </location>
</feature>
<feature type="transmembrane region" description="Helical" evidence="5">
    <location>
        <begin position="1421"/>
        <end position="1439"/>
    </location>
</feature>
<feature type="transmembrane region" description="Helical" evidence="5">
    <location>
        <begin position="1460"/>
        <end position="1485"/>
    </location>
</feature>
<evidence type="ECO:0000313" key="7">
    <source>
        <dbReference type="EMBL" id="KAG6452556.1"/>
    </source>
</evidence>
<evidence type="ECO:0000256" key="5">
    <source>
        <dbReference type="SAM" id="Phobius"/>
    </source>
</evidence>
<keyword evidence="3 5" id="KW-0472">Membrane</keyword>
<dbReference type="Pfam" id="PF03142">
    <property type="entry name" value="Chitin_synth_2"/>
    <property type="match status" value="2"/>
</dbReference>
<evidence type="ECO:0000256" key="3">
    <source>
        <dbReference type="ARBA" id="ARBA00023136"/>
    </source>
</evidence>
<feature type="transmembrane region" description="Helical" evidence="5">
    <location>
        <begin position="132"/>
        <end position="156"/>
    </location>
</feature>
<feature type="domain" description="Chitin synthase chs-1/2 N-terminal putative transporter" evidence="6">
    <location>
        <begin position="237"/>
        <end position="443"/>
    </location>
</feature>
<feature type="transmembrane region" description="Helical" evidence="5">
    <location>
        <begin position="340"/>
        <end position="359"/>
    </location>
</feature>
<feature type="transmembrane region" description="Helical" evidence="5">
    <location>
        <begin position="1078"/>
        <end position="1104"/>
    </location>
</feature>
<dbReference type="GO" id="GO:0004100">
    <property type="term" value="F:chitin synthase activity"/>
    <property type="evidence" value="ECO:0007669"/>
    <property type="project" value="InterPro"/>
</dbReference>
<proteinExistence type="predicted"/>
<feature type="domain" description="Chitin synthase chs-1/2 N-terminal putative transporter" evidence="6">
    <location>
        <begin position="61"/>
        <end position="217"/>
    </location>
</feature>
<reference evidence="7" key="1">
    <citation type="journal article" date="2016" name="Insect Biochem. Mol. Biol.">
        <title>Multifaceted biological insights from a draft genome sequence of the tobacco hornworm moth, Manduca sexta.</title>
        <authorList>
            <person name="Kanost M.R."/>
            <person name="Arrese E.L."/>
            <person name="Cao X."/>
            <person name="Chen Y.R."/>
            <person name="Chellapilla S."/>
            <person name="Goldsmith M.R."/>
            <person name="Grosse-Wilde E."/>
            <person name="Heckel D.G."/>
            <person name="Herndon N."/>
            <person name="Jiang H."/>
            <person name="Papanicolaou A."/>
            <person name="Qu J."/>
            <person name="Soulages J.L."/>
            <person name="Vogel H."/>
            <person name="Walters J."/>
            <person name="Waterhouse R.M."/>
            <person name="Ahn S.J."/>
            <person name="Almeida F.C."/>
            <person name="An C."/>
            <person name="Aqrawi P."/>
            <person name="Bretschneider A."/>
            <person name="Bryant W.B."/>
            <person name="Bucks S."/>
            <person name="Chao H."/>
            <person name="Chevignon G."/>
            <person name="Christen J.M."/>
            <person name="Clarke D.F."/>
            <person name="Dittmer N.T."/>
            <person name="Ferguson L.C.F."/>
            <person name="Garavelou S."/>
            <person name="Gordon K.H.J."/>
            <person name="Gunaratna R.T."/>
            <person name="Han Y."/>
            <person name="Hauser F."/>
            <person name="He Y."/>
            <person name="Heidel-Fischer H."/>
            <person name="Hirsh A."/>
            <person name="Hu Y."/>
            <person name="Jiang H."/>
            <person name="Kalra D."/>
            <person name="Klinner C."/>
            <person name="Konig C."/>
            <person name="Kovar C."/>
            <person name="Kroll A.R."/>
            <person name="Kuwar S.S."/>
            <person name="Lee S.L."/>
            <person name="Lehman R."/>
            <person name="Li K."/>
            <person name="Li Z."/>
            <person name="Liang H."/>
            <person name="Lovelace S."/>
            <person name="Lu Z."/>
            <person name="Mansfield J.H."/>
            <person name="McCulloch K.J."/>
            <person name="Mathew T."/>
            <person name="Morton B."/>
            <person name="Muzny D.M."/>
            <person name="Neunemann D."/>
            <person name="Ongeri F."/>
            <person name="Pauchet Y."/>
            <person name="Pu L.L."/>
            <person name="Pyrousis I."/>
            <person name="Rao X.J."/>
            <person name="Redding A."/>
            <person name="Roesel C."/>
            <person name="Sanchez-Gracia A."/>
            <person name="Schaack S."/>
            <person name="Shukla A."/>
            <person name="Tetreau G."/>
            <person name="Wang Y."/>
            <person name="Xiong G.H."/>
            <person name="Traut W."/>
            <person name="Walsh T.K."/>
            <person name="Worley K.C."/>
            <person name="Wu D."/>
            <person name="Wu W."/>
            <person name="Wu Y.Q."/>
            <person name="Zhang X."/>
            <person name="Zou Z."/>
            <person name="Zucker H."/>
            <person name="Briscoe A.D."/>
            <person name="Burmester T."/>
            <person name="Clem R.J."/>
            <person name="Feyereisen R."/>
            <person name="Grimmelikhuijzen C.J.P."/>
            <person name="Hamodrakas S.J."/>
            <person name="Hansson B.S."/>
            <person name="Huguet E."/>
            <person name="Jermiin L.S."/>
            <person name="Lan Q."/>
            <person name="Lehman H.K."/>
            <person name="Lorenzen M."/>
            <person name="Merzendorfer H."/>
            <person name="Michalopoulos I."/>
            <person name="Morton D.B."/>
            <person name="Muthukrishnan S."/>
            <person name="Oakeshott J.G."/>
            <person name="Palmer W."/>
            <person name="Park Y."/>
            <person name="Passarelli A.L."/>
            <person name="Rozas J."/>
            <person name="Schwartz L.M."/>
            <person name="Smith W."/>
            <person name="Southgate A."/>
            <person name="Vilcinskas A."/>
            <person name="Vogt R."/>
            <person name="Wang P."/>
            <person name="Werren J."/>
            <person name="Yu X.Q."/>
            <person name="Zhou J.J."/>
            <person name="Brown S.J."/>
            <person name="Scherer S.E."/>
            <person name="Richards S."/>
            <person name="Blissard G.W."/>
        </authorList>
    </citation>
    <scope>NUCLEOTIDE SEQUENCE</scope>
</reference>
<reference evidence="7" key="2">
    <citation type="submission" date="2020-12" db="EMBL/GenBank/DDBJ databases">
        <authorList>
            <person name="Kanost M."/>
        </authorList>
    </citation>
    <scope>NUCLEOTIDE SEQUENCE</scope>
</reference>
<evidence type="ECO:0000256" key="1">
    <source>
        <dbReference type="ARBA" id="ARBA00004141"/>
    </source>
</evidence>
<dbReference type="GO" id="GO:0071944">
    <property type="term" value="C:cell periphery"/>
    <property type="evidence" value="ECO:0007669"/>
    <property type="project" value="TreeGrafter"/>
</dbReference>
<dbReference type="EMBL" id="JH668426">
    <property type="protein sequence ID" value="KAG6452556.1"/>
    <property type="molecule type" value="Genomic_DNA"/>
</dbReference>
<dbReference type="EMBL" id="JH668426">
    <property type="protein sequence ID" value="KAG6452557.1"/>
    <property type="molecule type" value="Genomic_DNA"/>
</dbReference>
<feature type="transmembrane region" description="Helical" evidence="5">
    <location>
        <begin position="414"/>
        <end position="433"/>
    </location>
</feature>
<feature type="transmembrane region" description="Helical" evidence="5">
    <location>
        <begin position="1167"/>
        <end position="1187"/>
    </location>
</feature>
<dbReference type="PANTHER" id="PTHR22914:SF42">
    <property type="entry name" value="CHITIN SYNTHASE"/>
    <property type="match status" value="1"/>
</dbReference>
<dbReference type="Pfam" id="PF23000">
    <property type="entry name" value="ChitinSynthase_IV_N"/>
    <property type="match status" value="2"/>
</dbReference>
<feature type="transmembrane region" description="Helical" evidence="5">
    <location>
        <begin position="1110"/>
        <end position="1130"/>
    </location>
</feature>
<evidence type="ECO:0000259" key="6">
    <source>
        <dbReference type="Pfam" id="PF23000"/>
    </source>
</evidence>
<feature type="region of interest" description="Disordered" evidence="4">
    <location>
        <begin position="1"/>
        <end position="29"/>
    </location>
</feature>
<dbReference type="GO" id="GO:0016020">
    <property type="term" value="C:membrane"/>
    <property type="evidence" value="ECO:0007669"/>
    <property type="project" value="UniProtKB-SubCell"/>
</dbReference>
<accession>A0A922CNM0</accession>